<evidence type="ECO:0000313" key="2">
    <source>
        <dbReference type="Proteomes" id="UP000234681"/>
    </source>
</evidence>
<proteinExistence type="predicted"/>
<dbReference type="Proteomes" id="UP000234681">
    <property type="component" value="Chromosome 19"/>
</dbReference>
<reference evidence="1 2" key="1">
    <citation type="submission" date="2005-09" db="EMBL/GenBank/DDBJ databases">
        <authorList>
            <person name="Mural R.J."/>
            <person name="Li P.W."/>
            <person name="Adams M.D."/>
            <person name="Amanatides P.G."/>
            <person name="Baden-Tillson H."/>
            <person name="Barnstead M."/>
            <person name="Chin S.H."/>
            <person name="Dew I."/>
            <person name="Evans C.A."/>
            <person name="Ferriera S."/>
            <person name="Flanigan M."/>
            <person name="Fosler C."/>
            <person name="Glodek A."/>
            <person name="Gu Z."/>
            <person name="Holt R.A."/>
            <person name="Jennings D."/>
            <person name="Kraft C.L."/>
            <person name="Lu F."/>
            <person name="Nguyen T."/>
            <person name="Nusskern D.R."/>
            <person name="Pfannkoch C.M."/>
            <person name="Sitter C."/>
            <person name="Sutton G.G."/>
            <person name="Venter J.C."/>
            <person name="Wang Z."/>
            <person name="Woodage T."/>
            <person name="Zheng X.H."/>
            <person name="Zhong F."/>
        </authorList>
    </citation>
    <scope>NUCLEOTIDE SEQUENCE [LARGE SCALE GENOMIC DNA]</scope>
    <source>
        <strain>BN</strain>
        <strain evidence="2">Sprague-Dawley</strain>
    </source>
</reference>
<gene>
    <name evidence="1" type="ORF">rCG_44316</name>
</gene>
<name>A6KDB5_RAT</name>
<sequence>MWACLVIINSSERP</sequence>
<protein>
    <submittedName>
        <fullName evidence="1">RCG44316</fullName>
    </submittedName>
</protein>
<dbReference type="EMBL" id="CH474037">
    <property type="protein sequence ID" value="EDL87511.1"/>
    <property type="molecule type" value="Genomic_DNA"/>
</dbReference>
<evidence type="ECO:0000313" key="1">
    <source>
        <dbReference type="EMBL" id="EDL87511.1"/>
    </source>
</evidence>
<feature type="non-terminal residue" evidence="1">
    <location>
        <position position="14"/>
    </location>
</feature>
<organism evidence="1 2">
    <name type="scientific">Rattus norvegicus</name>
    <name type="common">Rat</name>
    <dbReference type="NCBI Taxonomy" id="10116"/>
    <lineage>
        <taxon>Eukaryota</taxon>
        <taxon>Metazoa</taxon>
        <taxon>Chordata</taxon>
        <taxon>Craniata</taxon>
        <taxon>Vertebrata</taxon>
        <taxon>Euteleostomi</taxon>
        <taxon>Mammalia</taxon>
        <taxon>Eutheria</taxon>
        <taxon>Euarchontoglires</taxon>
        <taxon>Glires</taxon>
        <taxon>Rodentia</taxon>
        <taxon>Myomorpha</taxon>
        <taxon>Muroidea</taxon>
        <taxon>Muridae</taxon>
        <taxon>Murinae</taxon>
        <taxon>Rattus</taxon>
    </lineage>
</organism>
<accession>A6KDB5</accession>